<gene>
    <name evidence="3" type="ORF">H8D96_11885</name>
</gene>
<dbReference type="Pfam" id="PF00534">
    <property type="entry name" value="Glycos_transf_1"/>
    <property type="match status" value="1"/>
</dbReference>
<dbReference type="Gene3D" id="3.40.50.2000">
    <property type="entry name" value="Glycogen Phosphorylase B"/>
    <property type="match status" value="2"/>
</dbReference>
<reference evidence="3 4" key="1">
    <citation type="submission" date="2020-08" db="EMBL/GenBank/DDBJ databases">
        <title>Bridging the membrane lipid divide: bacteria of the FCB group superphylum have the potential to synthesize archaeal ether lipids.</title>
        <authorList>
            <person name="Villanueva L."/>
            <person name="Von Meijenfeldt F.A.B."/>
            <person name="Westbye A.B."/>
            <person name="Yadav S."/>
            <person name="Hopmans E.C."/>
            <person name="Dutilh B.E."/>
            <person name="Sinninghe Damste J.S."/>
        </authorList>
    </citation>
    <scope>NUCLEOTIDE SEQUENCE [LARGE SCALE GENOMIC DNA]</scope>
    <source>
        <strain evidence="3">NIOZ-UU17</strain>
    </source>
</reference>
<dbReference type="InterPro" id="IPR028098">
    <property type="entry name" value="Glyco_trans_4-like_N"/>
</dbReference>
<dbReference type="EMBL" id="JACNIG010000235">
    <property type="protein sequence ID" value="MBC8432602.1"/>
    <property type="molecule type" value="Genomic_DNA"/>
</dbReference>
<feature type="domain" description="Glycosyl transferase family 1" evidence="1">
    <location>
        <begin position="212"/>
        <end position="369"/>
    </location>
</feature>
<organism evidence="3 4">
    <name type="scientific">Candidatus Desulfatibia vada</name>
    <dbReference type="NCBI Taxonomy" id="2841696"/>
    <lineage>
        <taxon>Bacteria</taxon>
        <taxon>Pseudomonadati</taxon>
        <taxon>Thermodesulfobacteriota</taxon>
        <taxon>Desulfobacteria</taxon>
        <taxon>Desulfobacterales</taxon>
        <taxon>Desulfobacterales incertae sedis</taxon>
        <taxon>Candidatus Desulfatibia</taxon>
    </lineage>
</organism>
<evidence type="ECO:0000313" key="4">
    <source>
        <dbReference type="Proteomes" id="UP000605201"/>
    </source>
</evidence>
<dbReference type="Proteomes" id="UP000605201">
    <property type="component" value="Unassembled WGS sequence"/>
</dbReference>
<dbReference type="PANTHER" id="PTHR45947">
    <property type="entry name" value="SULFOQUINOVOSYL TRANSFERASE SQD2"/>
    <property type="match status" value="1"/>
</dbReference>
<feature type="domain" description="Glycosyltransferase subfamily 4-like N-terminal" evidence="2">
    <location>
        <begin position="27"/>
        <end position="199"/>
    </location>
</feature>
<sequence>MKTKTLKIAILSLHSSPIGAIGSQNTGGMSVYVRELARELGRCGHRIDIFTRQNAHTNGQVVNLDENVRLIHLSNGHAGPVPKLALYHSVKDYFRALESFQAQDGLCYDLIHSHYWLSGLLGQIAQNRWHVPHIVMFHTLGALKNMVAAGEPEPELRIVSEKRLAKGCHCIVASTAKEREKLMRFYDAAAERIKVVPCGVNLNLFRPLDRLAARRRLGFEADESIVLYVGRFDPLKGLDRLIEALAYLRNHTRLRLVIVGGDGEQSPAYQHLWQLVLKLGLKDRVMFAGRIEHADLPPYYNAANVLVIPSRYESFGMVGLESLACGTPVVTTPVGAIERILREGQTGYVVSDYTPAALAKGIESFLSDAAAATPAPEIVRASVFEFDWSHVASAIMDQYATVLKQQYQEA</sequence>
<dbReference type="GO" id="GO:0016757">
    <property type="term" value="F:glycosyltransferase activity"/>
    <property type="evidence" value="ECO:0007669"/>
    <property type="project" value="InterPro"/>
</dbReference>
<dbReference type="AlphaFoldDB" id="A0A8J6P372"/>
<evidence type="ECO:0000259" key="2">
    <source>
        <dbReference type="Pfam" id="PF13579"/>
    </source>
</evidence>
<comment type="caution">
    <text evidence="3">The sequence shown here is derived from an EMBL/GenBank/DDBJ whole genome shotgun (WGS) entry which is preliminary data.</text>
</comment>
<dbReference type="InterPro" id="IPR001296">
    <property type="entry name" value="Glyco_trans_1"/>
</dbReference>
<dbReference type="Pfam" id="PF13579">
    <property type="entry name" value="Glyco_trans_4_4"/>
    <property type="match status" value="1"/>
</dbReference>
<dbReference type="SUPFAM" id="SSF53756">
    <property type="entry name" value="UDP-Glycosyltransferase/glycogen phosphorylase"/>
    <property type="match status" value="1"/>
</dbReference>
<dbReference type="InterPro" id="IPR050194">
    <property type="entry name" value="Glycosyltransferase_grp1"/>
</dbReference>
<accession>A0A8J6P372</accession>
<evidence type="ECO:0000259" key="1">
    <source>
        <dbReference type="Pfam" id="PF00534"/>
    </source>
</evidence>
<dbReference type="PANTHER" id="PTHR45947:SF3">
    <property type="entry name" value="SULFOQUINOVOSYL TRANSFERASE SQD2"/>
    <property type="match status" value="1"/>
</dbReference>
<name>A0A8J6P372_9BACT</name>
<protein>
    <submittedName>
        <fullName evidence="3">Glycosyltransferase</fullName>
    </submittedName>
</protein>
<proteinExistence type="predicted"/>
<evidence type="ECO:0000313" key="3">
    <source>
        <dbReference type="EMBL" id="MBC8432602.1"/>
    </source>
</evidence>